<dbReference type="EMBL" id="JAINUG010000167">
    <property type="protein sequence ID" value="KAJ8390580.1"/>
    <property type="molecule type" value="Genomic_DNA"/>
</dbReference>
<protein>
    <submittedName>
        <fullName evidence="2">Uncharacterized protein</fullName>
    </submittedName>
</protein>
<reference evidence="2" key="1">
    <citation type="journal article" date="2023" name="Science">
        <title>Genome structures resolve the early diversification of teleost fishes.</title>
        <authorList>
            <person name="Parey E."/>
            <person name="Louis A."/>
            <person name="Montfort J."/>
            <person name="Bouchez O."/>
            <person name="Roques C."/>
            <person name="Iampietro C."/>
            <person name="Lluch J."/>
            <person name="Castinel A."/>
            <person name="Donnadieu C."/>
            <person name="Desvignes T."/>
            <person name="Floi Bucao C."/>
            <person name="Jouanno E."/>
            <person name="Wen M."/>
            <person name="Mejri S."/>
            <person name="Dirks R."/>
            <person name="Jansen H."/>
            <person name="Henkel C."/>
            <person name="Chen W.J."/>
            <person name="Zahm M."/>
            <person name="Cabau C."/>
            <person name="Klopp C."/>
            <person name="Thompson A.W."/>
            <person name="Robinson-Rechavi M."/>
            <person name="Braasch I."/>
            <person name="Lecointre G."/>
            <person name="Bobe J."/>
            <person name="Postlethwait J.H."/>
            <person name="Berthelot C."/>
            <person name="Roest Crollius H."/>
            <person name="Guiguen Y."/>
        </authorList>
    </citation>
    <scope>NUCLEOTIDE SEQUENCE</scope>
    <source>
        <strain evidence="2">NC1722</strain>
    </source>
</reference>
<keyword evidence="3" id="KW-1185">Reference proteome</keyword>
<comment type="caution">
    <text evidence="2">The sequence shown here is derived from an EMBL/GenBank/DDBJ whole genome shotgun (WGS) entry which is preliminary data.</text>
</comment>
<proteinExistence type="predicted"/>
<organism evidence="2 3">
    <name type="scientific">Aldrovandia affinis</name>
    <dbReference type="NCBI Taxonomy" id="143900"/>
    <lineage>
        <taxon>Eukaryota</taxon>
        <taxon>Metazoa</taxon>
        <taxon>Chordata</taxon>
        <taxon>Craniata</taxon>
        <taxon>Vertebrata</taxon>
        <taxon>Euteleostomi</taxon>
        <taxon>Actinopterygii</taxon>
        <taxon>Neopterygii</taxon>
        <taxon>Teleostei</taxon>
        <taxon>Notacanthiformes</taxon>
        <taxon>Halosauridae</taxon>
        <taxon>Aldrovandia</taxon>
    </lineage>
</organism>
<evidence type="ECO:0000313" key="2">
    <source>
        <dbReference type="EMBL" id="KAJ8390580.1"/>
    </source>
</evidence>
<dbReference type="Proteomes" id="UP001221898">
    <property type="component" value="Unassembled WGS sequence"/>
</dbReference>
<dbReference type="AlphaFoldDB" id="A0AAD7RUP9"/>
<name>A0AAD7RUP9_9TELE</name>
<gene>
    <name evidence="2" type="ORF">AAFF_G00101860</name>
</gene>
<evidence type="ECO:0000313" key="3">
    <source>
        <dbReference type="Proteomes" id="UP001221898"/>
    </source>
</evidence>
<evidence type="ECO:0000256" key="1">
    <source>
        <dbReference type="SAM" id="MobiDB-lite"/>
    </source>
</evidence>
<sequence length="122" mass="12466">MPAPVFRWMGGTELGADVIGAPKCDHGRDTVFEKEARFAACHLDVRGVGNLQGPDHSGKAKGQQRHSAHRGDWSNSEARGGSVGGATVARGALVRSGIPPAASPAAAGTTGGGWAEVWALLV</sequence>
<feature type="region of interest" description="Disordered" evidence="1">
    <location>
        <begin position="50"/>
        <end position="84"/>
    </location>
</feature>
<accession>A0AAD7RUP9</accession>